<dbReference type="RefSeq" id="WP_379784230.1">
    <property type="nucleotide sequence ID" value="NZ_JBHSWW010000645.1"/>
</dbReference>
<dbReference type="PANTHER" id="PTHR33055:SF3">
    <property type="entry name" value="PUTATIVE TRANSPOSASE FOR IS117-RELATED"/>
    <property type="match status" value="1"/>
</dbReference>
<dbReference type="Pfam" id="PF02371">
    <property type="entry name" value="Transposase_20"/>
    <property type="match status" value="1"/>
</dbReference>
<accession>A0ABD5SE76</accession>
<dbReference type="InterPro" id="IPR003346">
    <property type="entry name" value="Transposase_20"/>
</dbReference>
<dbReference type="EMBL" id="JBHSWW010000645">
    <property type="protein sequence ID" value="MFC6755249.1"/>
    <property type="molecule type" value="Genomic_DNA"/>
</dbReference>
<comment type="caution">
    <text evidence="2">The sequence shown here is derived from an EMBL/GenBank/DDBJ whole genome shotgun (WGS) entry which is preliminary data.</text>
</comment>
<dbReference type="PANTHER" id="PTHR33055">
    <property type="entry name" value="TRANSPOSASE FOR INSERTION SEQUENCE ELEMENT IS1111A"/>
    <property type="match status" value="1"/>
</dbReference>
<feature type="non-terminal residue" evidence="2">
    <location>
        <position position="201"/>
    </location>
</feature>
<gene>
    <name evidence="2" type="ORF">ACFQEU_17515</name>
</gene>
<proteinExistence type="predicted"/>
<dbReference type="AlphaFoldDB" id="A0ABD5SE76"/>
<keyword evidence="3" id="KW-1185">Reference proteome</keyword>
<dbReference type="Proteomes" id="UP001596442">
    <property type="component" value="Unassembled WGS sequence"/>
</dbReference>
<dbReference type="NCBIfam" id="NF033542">
    <property type="entry name" value="transpos_IS110"/>
    <property type="match status" value="1"/>
</dbReference>
<name>A0ABD5SE76_9EURY</name>
<dbReference type="InterPro" id="IPR047650">
    <property type="entry name" value="Transpos_IS110"/>
</dbReference>
<reference evidence="2 3" key="1">
    <citation type="journal article" date="2019" name="Int. J. Syst. Evol. Microbiol.">
        <title>The Global Catalogue of Microorganisms (GCM) 10K type strain sequencing project: providing services to taxonomists for standard genome sequencing and annotation.</title>
        <authorList>
            <consortium name="The Broad Institute Genomics Platform"/>
            <consortium name="The Broad Institute Genome Sequencing Center for Infectious Disease"/>
            <person name="Wu L."/>
            <person name="Ma J."/>
        </authorList>
    </citation>
    <scope>NUCLEOTIDE SEQUENCE [LARGE SCALE GENOMIC DNA]</scope>
    <source>
        <strain evidence="2 3">CGMCC 1.3239</strain>
    </source>
</reference>
<organism evidence="2 3">
    <name type="scientific">Halorubrum tibetense</name>
    <dbReference type="NCBI Taxonomy" id="175631"/>
    <lineage>
        <taxon>Archaea</taxon>
        <taxon>Methanobacteriati</taxon>
        <taxon>Methanobacteriota</taxon>
        <taxon>Stenosarchaea group</taxon>
        <taxon>Halobacteria</taxon>
        <taxon>Halobacteriales</taxon>
        <taxon>Haloferacaceae</taxon>
        <taxon>Halorubrum</taxon>
    </lineage>
</organism>
<sequence length="201" mass="22435">QAILMAHRIRTFNIKSRTALINQIHGHMLEFGVVVSKGRHKLTSELAELIDFDHIPKFVKVLVNDLLVTLCRVEDEIELLDRYISDWVKNNETASRLMKMEGVGALTASAVIGTVGDPKQFKNGRHLSAWLGLTPRQNSSGGKSRLGKITKKGDRYLRTLLIHGARTILLKSARGTSQYGEWLEKLRLNKPDNVVAVAMAA</sequence>
<evidence type="ECO:0000259" key="1">
    <source>
        <dbReference type="Pfam" id="PF02371"/>
    </source>
</evidence>
<evidence type="ECO:0000313" key="3">
    <source>
        <dbReference type="Proteomes" id="UP001596442"/>
    </source>
</evidence>
<feature type="domain" description="Transposase IS116/IS110/IS902 C-terminal" evidence="1">
    <location>
        <begin position="95"/>
        <end position="174"/>
    </location>
</feature>
<feature type="non-terminal residue" evidence="2">
    <location>
        <position position="1"/>
    </location>
</feature>
<evidence type="ECO:0000313" key="2">
    <source>
        <dbReference type="EMBL" id="MFC6755249.1"/>
    </source>
</evidence>
<protein>
    <submittedName>
        <fullName evidence="2">IS110 family transposase</fullName>
    </submittedName>
</protein>